<feature type="domain" description="N-acetyltransferase" evidence="3">
    <location>
        <begin position="3"/>
        <end position="171"/>
    </location>
</feature>
<protein>
    <submittedName>
        <fullName evidence="5">GNAT family N-acetyltransferase</fullName>
    </submittedName>
    <submittedName>
        <fullName evidence="4">N-acetyltransferase family protein</fullName>
    </submittedName>
</protein>
<dbReference type="Proteomes" id="UP000471052">
    <property type="component" value="Unassembled WGS sequence"/>
</dbReference>
<dbReference type="GO" id="GO:0016747">
    <property type="term" value="F:acyltransferase activity, transferring groups other than amino-acyl groups"/>
    <property type="evidence" value="ECO:0007669"/>
    <property type="project" value="InterPro"/>
</dbReference>
<dbReference type="PANTHER" id="PTHR43072">
    <property type="entry name" value="N-ACETYLTRANSFERASE"/>
    <property type="match status" value="1"/>
</dbReference>
<evidence type="ECO:0000259" key="3">
    <source>
        <dbReference type="PROSITE" id="PS51186"/>
    </source>
</evidence>
<dbReference type="EMBL" id="CP114883">
    <property type="protein sequence ID" value="WBB06769.1"/>
    <property type="molecule type" value="Genomic_DNA"/>
</dbReference>
<dbReference type="OrthoDB" id="9798006at2"/>
<dbReference type="Gene3D" id="3.40.630.30">
    <property type="match status" value="1"/>
</dbReference>
<dbReference type="PANTHER" id="PTHR43072:SF23">
    <property type="entry name" value="UPF0039 PROTEIN C11D3.02C"/>
    <property type="match status" value="1"/>
</dbReference>
<organism evidence="4 6">
    <name type="scientific">Streptococcus alactolyticus</name>
    <dbReference type="NCBI Taxonomy" id="29389"/>
    <lineage>
        <taxon>Bacteria</taxon>
        <taxon>Bacillati</taxon>
        <taxon>Bacillota</taxon>
        <taxon>Bacilli</taxon>
        <taxon>Lactobacillales</taxon>
        <taxon>Streptococcaceae</taxon>
        <taxon>Streptococcus</taxon>
    </lineage>
</organism>
<dbReference type="InterPro" id="IPR016181">
    <property type="entry name" value="Acyl_CoA_acyltransferase"/>
</dbReference>
<dbReference type="SUPFAM" id="SSF55729">
    <property type="entry name" value="Acyl-CoA N-acyltransferases (Nat)"/>
    <property type="match status" value="1"/>
</dbReference>
<reference evidence="5 7" key="2">
    <citation type="submission" date="2022-12" db="EMBL/GenBank/DDBJ databases">
        <title>Streptococcus alactolyticus LGM, complete genome.</title>
        <authorList>
            <person name="Liu Z."/>
            <person name="Mu C."/>
            <person name="Zhu W."/>
        </authorList>
    </citation>
    <scope>NUCLEOTIDE SEQUENCE [LARGE SCALE GENOMIC DNA]</scope>
    <source>
        <strain evidence="5 7">LGM</strain>
    </source>
</reference>
<dbReference type="AlphaFoldDB" id="A0A6N7X729"/>
<gene>
    <name evidence="4" type="ORF">FYJ82_08510</name>
    <name evidence="5" type="ORF">O6R09_02245</name>
</gene>
<evidence type="ECO:0000313" key="7">
    <source>
        <dbReference type="Proteomes" id="UP001212085"/>
    </source>
</evidence>
<accession>A0A6N7X729</accession>
<reference evidence="4 6" key="1">
    <citation type="submission" date="2019-08" db="EMBL/GenBank/DDBJ databases">
        <title>In-depth cultivation of the pig gut microbiome towards novel bacterial diversity and tailored functional studies.</title>
        <authorList>
            <person name="Wylensek D."/>
            <person name="Hitch T.C.A."/>
            <person name="Clavel T."/>
        </authorList>
    </citation>
    <scope>NUCLEOTIDE SEQUENCE [LARGE SCALE GENOMIC DNA]</scope>
    <source>
        <strain evidence="4 6">BL-178-WT-3A</strain>
    </source>
</reference>
<proteinExistence type="predicted"/>
<keyword evidence="7" id="KW-1185">Reference proteome</keyword>
<dbReference type="Pfam" id="PF13420">
    <property type="entry name" value="Acetyltransf_4"/>
    <property type="match status" value="1"/>
</dbReference>
<dbReference type="GeneID" id="99637527"/>
<dbReference type="CDD" id="cd04301">
    <property type="entry name" value="NAT_SF"/>
    <property type="match status" value="1"/>
</dbReference>
<evidence type="ECO:0000313" key="5">
    <source>
        <dbReference type="EMBL" id="WBB06769.1"/>
    </source>
</evidence>
<evidence type="ECO:0000313" key="4">
    <source>
        <dbReference type="EMBL" id="MST54399.1"/>
    </source>
</evidence>
<dbReference type="InterPro" id="IPR000182">
    <property type="entry name" value="GNAT_dom"/>
</dbReference>
<dbReference type="RefSeq" id="WP_154455496.1">
    <property type="nucleotide sequence ID" value="NZ_BRXN01000071.1"/>
</dbReference>
<dbReference type="PROSITE" id="PS51186">
    <property type="entry name" value="GNAT"/>
    <property type="match status" value="1"/>
</dbReference>
<dbReference type="Proteomes" id="UP001212085">
    <property type="component" value="Chromosome"/>
</dbReference>
<evidence type="ECO:0000313" key="6">
    <source>
        <dbReference type="Proteomes" id="UP000471052"/>
    </source>
</evidence>
<keyword evidence="1 4" id="KW-0808">Transferase</keyword>
<sequence>MTPTIRLARLEDVSRLREIYRYYVEETAVTFDYEVPSQEEFAARMQDIQSFYPYLVAEEAGQIVGYAYSAPFHVRPAYAWSAEMTIYLDHRQRHKGLGRLLYQQLEHYLRQMGVLNLNACIASTAVEDAYLTNHSSGFHQALGYQLVGTFHSSGYKFNRWYDMIWMEKMLGEHLELTPPVQSIHTILKQNLS</sequence>
<evidence type="ECO:0000256" key="1">
    <source>
        <dbReference type="ARBA" id="ARBA00022679"/>
    </source>
</evidence>
<keyword evidence="2" id="KW-0012">Acyltransferase</keyword>
<evidence type="ECO:0000256" key="2">
    <source>
        <dbReference type="ARBA" id="ARBA00023315"/>
    </source>
</evidence>
<dbReference type="EMBL" id="VUNP01000050">
    <property type="protein sequence ID" value="MST54399.1"/>
    <property type="molecule type" value="Genomic_DNA"/>
</dbReference>
<name>A0A6N7X729_STRAY</name>